<protein>
    <submittedName>
        <fullName evidence="2">Uncharacterized protein</fullName>
    </submittedName>
</protein>
<feature type="region of interest" description="Disordered" evidence="1">
    <location>
        <begin position="58"/>
        <end position="77"/>
    </location>
</feature>
<dbReference type="Proteomes" id="UP001589643">
    <property type="component" value="Unassembled WGS sequence"/>
</dbReference>
<organism evidence="2 3">
    <name type="scientific">Microbacterium plantarum</name>
    <dbReference type="NCBI Taxonomy" id="1816425"/>
    <lineage>
        <taxon>Bacteria</taxon>
        <taxon>Bacillati</taxon>
        <taxon>Actinomycetota</taxon>
        <taxon>Actinomycetes</taxon>
        <taxon>Micrococcales</taxon>
        <taxon>Microbacteriaceae</taxon>
        <taxon>Microbacterium</taxon>
    </lineage>
</organism>
<feature type="non-terminal residue" evidence="2">
    <location>
        <position position="1"/>
    </location>
</feature>
<dbReference type="EMBL" id="JBHLHV010000053">
    <property type="protein sequence ID" value="MFB8894227.1"/>
    <property type="molecule type" value="Genomic_DNA"/>
</dbReference>
<reference evidence="2 3" key="1">
    <citation type="submission" date="2024-08" db="EMBL/GenBank/DDBJ databases">
        <title>Heavy metals resistant antinobacteria isolated from wastewater.</title>
        <authorList>
            <person name="Roman Ponce B."/>
            <person name="Blanco Mercado M.A."/>
            <person name="Avila Aldana I.N."/>
            <person name="Morales Arrieta S."/>
        </authorList>
    </citation>
    <scope>NUCLEOTIDE SEQUENCE [LARGE SCALE GENOMIC DNA]</scope>
    <source>
        <strain evidence="3">sma-1</strain>
    </source>
</reference>
<gene>
    <name evidence="2" type="ORF">AB7P39_15375</name>
</gene>
<evidence type="ECO:0000313" key="2">
    <source>
        <dbReference type="EMBL" id="MFB8894227.1"/>
    </source>
</evidence>
<accession>A0ABV5EW81</accession>
<evidence type="ECO:0000313" key="3">
    <source>
        <dbReference type="Proteomes" id="UP001589643"/>
    </source>
</evidence>
<dbReference type="RefSeq" id="WP_378720144.1">
    <property type="nucleotide sequence ID" value="NZ_JBHLHV010000053.1"/>
</dbReference>
<sequence>AIPFDLRPPPGLALINFLDAFDTDMAFQLREKNPPTLEDMESVAVSVEANFLSKRARARNERIAPVKDNTSPFDKKN</sequence>
<evidence type="ECO:0000256" key="1">
    <source>
        <dbReference type="SAM" id="MobiDB-lite"/>
    </source>
</evidence>
<proteinExistence type="predicted"/>
<comment type="caution">
    <text evidence="2">The sequence shown here is derived from an EMBL/GenBank/DDBJ whole genome shotgun (WGS) entry which is preliminary data.</text>
</comment>
<feature type="compositionally biased region" description="Polar residues" evidence="1">
    <location>
        <begin position="68"/>
        <end position="77"/>
    </location>
</feature>
<keyword evidence="3" id="KW-1185">Reference proteome</keyword>
<name>A0ABV5EW81_9MICO</name>